<feature type="region of interest" description="Disordered" evidence="1">
    <location>
        <begin position="1"/>
        <end position="27"/>
    </location>
</feature>
<comment type="caution">
    <text evidence="2">The sequence shown here is derived from an EMBL/GenBank/DDBJ whole genome shotgun (WGS) entry which is preliminary data.</text>
</comment>
<feature type="compositionally biased region" description="Polar residues" evidence="1">
    <location>
        <begin position="84"/>
        <end position="102"/>
    </location>
</feature>
<organism evidence="2 3">
    <name type="scientific">Polyrhizophydium stewartii</name>
    <dbReference type="NCBI Taxonomy" id="2732419"/>
    <lineage>
        <taxon>Eukaryota</taxon>
        <taxon>Fungi</taxon>
        <taxon>Fungi incertae sedis</taxon>
        <taxon>Chytridiomycota</taxon>
        <taxon>Chytridiomycota incertae sedis</taxon>
        <taxon>Chytridiomycetes</taxon>
        <taxon>Rhizophydiales</taxon>
        <taxon>Rhizophydiales incertae sedis</taxon>
        <taxon>Polyrhizophydium</taxon>
    </lineage>
</organism>
<evidence type="ECO:0000313" key="3">
    <source>
        <dbReference type="Proteomes" id="UP001527925"/>
    </source>
</evidence>
<protein>
    <submittedName>
        <fullName evidence="2">Uncharacterized protein</fullName>
    </submittedName>
</protein>
<sequence>MAVEPTRDGDSGSDAESGDTGPLPPAALRDCLRTAAVLAGSSSSTHVPPAGISFVDLLQARLEHIGDAGAPVPAGSGPLESHEPTNSSLQHNDAADPSTSALSADRSGAAAVRARFVRACLACLAKTAHVQRSLPGSQVDGVKDQSALESLVPIVVCWGMVPALDLFSSKKVLMAFKMPTNSSPNPQKLPDGASDNSGVPEAPLDRYIFADAIDQLMQLVQLDRGGFVVDILRRRYLSHLILSALAVQADAVAADLLIASSGKTLSQEICWAFTTSICETYVKACWPM</sequence>
<feature type="region of interest" description="Disordered" evidence="1">
    <location>
        <begin position="68"/>
        <end position="102"/>
    </location>
</feature>
<reference evidence="2 3" key="1">
    <citation type="submission" date="2023-09" db="EMBL/GenBank/DDBJ databases">
        <title>Pangenome analysis of Batrachochytrium dendrobatidis and related Chytrids.</title>
        <authorList>
            <person name="Yacoub M.N."/>
            <person name="Stajich J.E."/>
            <person name="James T.Y."/>
        </authorList>
    </citation>
    <scope>NUCLEOTIDE SEQUENCE [LARGE SCALE GENOMIC DNA]</scope>
    <source>
        <strain evidence="2 3">JEL0888</strain>
    </source>
</reference>
<dbReference type="Proteomes" id="UP001527925">
    <property type="component" value="Unassembled WGS sequence"/>
</dbReference>
<feature type="compositionally biased region" description="Basic and acidic residues" evidence="1">
    <location>
        <begin position="1"/>
        <end position="10"/>
    </location>
</feature>
<proteinExistence type="predicted"/>
<accession>A0ABR4NDD1</accession>
<evidence type="ECO:0000313" key="2">
    <source>
        <dbReference type="EMBL" id="KAL2917502.1"/>
    </source>
</evidence>
<dbReference type="EMBL" id="JADGIZ020000010">
    <property type="protein sequence ID" value="KAL2917502.1"/>
    <property type="molecule type" value="Genomic_DNA"/>
</dbReference>
<keyword evidence="3" id="KW-1185">Reference proteome</keyword>
<gene>
    <name evidence="2" type="ORF">HK105_202783</name>
</gene>
<evidence type="ECO:0000256" key="1">
    <source>
        <dbReference type="SAM" id="MobiDB-lite"/>
    </source>
</evidence>
<name>A0ABR4NDD1_9FUNG</name>